<sequence>MKYQSWISPVIVLVVWQAVASLGLVETRFFPAPSAIFAKFAEMVMTEQFWLDLRVSVVRLMVGFVIGAVPGAAVGLLMGLSSLAERMISPLISMLYPLPKIALLPLIMLIFGLSEASKYAIVAIGVFFIMAINTYGGVQNINKIYFDVAKNLKIPGWKVYLTVALPGALPGIFTGLRLATGVALILLVSAEFVGATEGLGFRIWWSWTVFWVEQMYVGLVIIALLGFTFASLVGLCERTFLPWRRGGGN</sequence>
<dbReference type="InterPro" id="IPR035906">
    <property type="entry name" value="MetI-like_sf"/>
</dbReference>
<evidence type="ECO:0000256" key="3">
    <source>
        <dbReference type="ARBA" id="ARBA00022475"/>
    </source>
</evidence>
<evidence type="ECO:0000259" key="8">
    <source>
        <dbReference type="PROSITE" id="PS50928"/>
    </source>
</evidence>
<evidence type="ECO:0000313" key="10">
    <source>
        <dbReference type="Proteomes" id="UP000596427"/>
    </source>
</evidence>
<dbReference type="GO" id="GO:0055085">
    <property type="term" value="P:transmembrane transport"/>
    <property type="evidence" value="ECO:0007669"/>
    <property type="project" value="InterPro"/>
</dbReference>
<name>A0A974SJ14_9HYPH</name>
<keyword evidence="4 7" id="KW-0812">Transmembrane</keyword>
<evidence type="ECO:0000256" key="4">
    <source>
        <dbReference type="ARBA" id="ARBA00022692"/>
    </source>
</evidence>
<feature type="domain" description="ABC transmembrane type-1" evidence="8">
    <location>
        <begin position="53"/>
        <end position="233"/>
    </location>
</feature>
<dbReference type="Proteomes" id="UP000596427">
    <property type="component" value="Chromosome"/>
</dbReference>
<dbReference type="PROSITE" id="PS50928">
    <property type="entry name" value="ABC_TM1"/>
    <property type="match status" value="1"/>
</dbReference>
<feature type="transmembrane region" description="Helical" evidence="7">
    <location>
        <begin position="62"/>
        <end position="83"/>
    </location>
</feature>
<keyword evidence="3" id="KW-1003">Cell membrane</keyword>
<gene>
    <name evidence="9" type="ORF">EZH22_00795</name>
</gene>
<dbReference type="CDD" id="cd06261">
    <property type="entry name" value="TM_PBP2"/>
    <property type="match status" value="1"/>
</dbReference>
<feature type="transmembrane region" description="Helical" evidence="7">
    <location>
        <begin position="95"/>
        <end position="113"/>
    </location>
</feature>
<dbReference type="EMBL" id="CP063362">
    <property type="protein sequence ID" value="QRG07027.1"/>
    <property type="molecule type" value="Genomic_DNA"/>
</dbReference>
<keyword evidence="2 7" id="KW-0813">Transport</keyword>
<organism evidence="9 10">
    <name type="scientific">Xanthobacter dioxanivorans</name>
    <dbReference type="NCBI Taxonomy" id="2528964"/>
    <lineage>
        <taxon>Bacteria</taxon>
        <taxon>Pseudomonadati</taxon>
        <taxon>Pseudomonadota</taxon>
        <taxon>Alphaproteobacteria</taxon>
        <taxon>Hyphomicrobiales</taxon>
        <taxon>Xanthobacteraceae</taxon>
        <taxon>Xanthobacter</taxon>
    </lineage>
</organism>
<feature type="transmembrane region" description="Helical" evidence="7">
    <location>
        <begin position="119"/>
        <end position="138"/>
    </location>
</feature>
<evidence type="ECO:0000256" key="7">
    <source>
        <dbReference type="RuleBase" id="RU363032"/>
    </source>
</evidence>
<keyword evidence="5 7" id="KW-1133">Transmembrane helix</keyword>
<evidence type="ECO:0000256" key="2">
    <source>
        <dbReference type="ARBA" id="ARBA00022448"/>
    </source>
</evidence>
<dbReference type="RefSeq" id="WP_203193936.1">
    <property type="nucleotide sequence ID" value="NZ_CP063362.1"/>
</dbReference>
<comment type="subcellular location">
    <subcellularLocation>
        <location evidence="1 7">Cell membrane</location>
        <topology evidence="1 7">Multi-pass membrane protein</topology>
    </subcellularLocation>
</comment>
<dbReference type="AlphaFoldDB" id="A0A974SJ14"/>
<dbReference type="PANTHER" id="PTHR30151">
    <property type="entry name" value="ALKANE SULFONATE ABC TRANSPORTER-RELATED, MEMBRANE SUBUNIT"/>
    <property type="match status" value="1"/>
</dbReference>
<feature type="transmembrane region" description="Helical" evidence="7">
    <location>
        <begin position="159"/>
        <end position="188"/>
    </location>
</feature>
<comment type="similarity">
    <text evidence="7">Belongs to the binding-protein-dependent transport system permease family.</text>
</comment>
<protein>
    <submittedName>
        <fullName evidence="9">ABC transporter permease</fullName>
    </submittedName>
</protein>
<dbReference type="PANTHER" id="PTHR30151:SF38">
    <property type="entry name" value="ALIPHATIC SULFONATES TRANSPORT PERMEASE PROTEIN SSUC-RELATED"/>
    <property type="match status" value="1"/>
</dbReference>
<dbReference type="GO" id="GO:0005886">
    <property type="term" value="C:plasma membrane"/>
    <property type="evidence" value="ECO:0007669"/>
    <property type="project" value="UniProtKB-SubCell"/>
</dbReference>
<evidence type="ECO:0000256" key="6">
    <source>
        <dbReference type="ARBA" id="ARBA00023136"/>
    </source>
</evidence>
<evidence type="ECO:0000256" key="5">
    <source>
        <dbReference type="ARBA" id="ARBA00022989"/>
    </source>
</evidence>
<evidence type="ECO:0000313" key="9">
    <source>
        <dbReference type="EMBL" id="QRG07027.1"/>
    </source>
</evidence>
<keyword evidence="10" id="KW-1185">Reference proteome</keyword>
<reference evidence="9 10" key="1">
    <citation type="submission" date="2020-10" db="EMBL/GenBank/DDBJ databases">
        <title>Degradation of 1,4-Dioxane by Xanthobacter sp. YN2, via a Novel Group-2 Soluble Di-Iron Monooxygenase.</title>
        <authorList>
            <person name="Ma F."/>
            <person name="Wang Y."/>
            <person name="Yang J."/>
            <person name="Guo H."/>
            <person name="Su D."/>
            <person name="Yu L."/>
        </authorList>
    </citation>
    <scope>NUCLEOTIDE SEQUENCE [LARGE SCALE GENOMIC DNA]</scope>
    <source>
        <strain evidence="9 10">YN2</strain>
    </source>
</reference>
<feature type="transmembrane region" description="Helical" evidence="7">
    <location>
        <begin position="215"/>
        <end position="235"/>
    </location>
</feature>
<dbReference type="Gene3D" id="1.10.3720.10">
    <property type="entry name" value="MetI-like"/>
    <property type="match status" value="1"/>
</dbReference>
<accession>A0A974SJ14</accession>
<proteinExistence type="inferred from homology"/>
<keyword evidence="6 7" id="KW-0472">Membrane</keyword>
<evidence type="ECO:0000256" key="1">
    <source>
        <dbReference type="ARBA" id="ARBA00004651"/>
    </source>
</evidence>
<dbReference type="Pfam" id="PF00528">
    <property type="entry name" value="BPD_transp_1"/>
    <property type="match status" value="1"/>
</dbReference>
<dbReference type="InterPro" id="IPR000515">
    <property type="entry name" value="MetI-like"/>
</dbReference>
<dbReference type="SUPFAM" id="SSF161098">
    <property type="entry name" value="MetI-like"/>
    <property type="match status" value="1"/>
</dbReference>
<dbReference type="KEGG" id="xdi:EZH22_00795"/>